<dbReference type="RefSeq" id="WP_264326793.1">
    <property type="nucleotide sequence ID" value="NZ_JADEXQ010000082.1"/>
</dbReference>
<sequence length="515" mass="57461">MSPQTSRPNTGRYQSQLLNFVNRQSQRLRDQGGIFLRRVKQATLWGGQIALYPIYALFQASRVASRQIGTKFRQALYQLRPAQEVPADLSIHRVLEALNPDTASSTTLNPAARPSIANFRIGARPPKLAMLEVGQTVNAIASSLETHQLLLVTEHNELLDILTIEQQQQLQARIVWELASYWKLWRQWQQHMAVMQLPTRPSIKLPGAAGLAITDRPQLTTPARLFYQLMAWVQQGPLANRINWFDEITLIDQPQTDWFHPHLGQLPTDALIRSNAVTGFDWEAWTEDLPQTNPVARLLKAAIHHFFGRSPQTFKSAAPQPAVADPWEGPIDVEFVEPTTPTSKIQTAELTAPSPVLQVAAGVEPRRLPTTPIAAVLPPAQPRRSLGQKLSRLVKQTVGKVTQTTQATTGKMTGPATVQAASPYSNVQAAMPPLTAATAEGGNLTWANVFANDLTTTLIDTVATPIGYAKHPLEKLLGWLDQALLWAETQVAKLWQWANEQRNSMIQRWQRLWQK</sequence>
<accession>A0A928Z4P3</accession>
<proteinExistence type="predicted"/>
<evidence type="ECO:0000313" key="1">
    <source>
        <dbReference type="EMBL" id="MBE9031969.1"/>
    </source>
</evidence>
<dbReference type="EMBL" id="JADEXQ010000082">
    <property type="protein sequence ID" value="MBE9031969.1"/>
    <property type="molecule type" value="Genomic_DNA"/>
</dbReference>
<protein>
    <submittedName>
        <fullName evidence="1">Uncharacterized protein</fullName>
    </submittedName>
</protein>
<dbReference type="Proteomes" id="UP000625316">
    <property type="component" value="Unassembled WGS sequence"/>
</dbReference>
<organism evidence="1 2">
    <name type="scientific">Romeriopsis navalis LEGE 11480</name>
    <dbReference type="NCBI Taxonomy" id="2777977"/>
    <lineage>
        <taxon>Bacteria</taxon>
        <taxon>Bacillati</taxon>
        <taxon>Cyanobacteriota</taxon>
        <taxon>Cyanophyceae</taxon>
        <taxon>Leptolyngbyales</taxon>
        <taxon>Leptolyngbyaceae</taxon>
        <taxon>Romeriopsis</taxon>
        <taxon>Romeriopsis navalis</taxon>
    </lineage>
</organism>
<dbReference type="AlphaFoldDB" id="A0A928Z4P3"/>
<name>A0A928Z4P3_9CYAN</name>
<evidence type="ECO:0000313" key="2">
    <source>
        <dbReference type="Proteomes" id="UP000625316"/>
    </source>
</evidence>
<keyword evidence="2" id="KW-1185">Reference proteome</keyword>
<gene>
    <name evidence="1" type="ORF">IQ266_19720</name>
</gene>
<comment type="caution">
    <text evidence="1">The sequence shown here is derived from an EMBL/GenBank/DDBJ whole genome shotgun (WGS) entry which is preliminary data.</text>
</comment>
<reference evidence="1" key="1">
    <citation type="submission" date="2020-10" db="EMBL/GenBank/DDBJ databases">
        <authorList>
            <person name="Castelo-Branco R."/>
            <person name="Eusebio N."/>
            <person name="Adriana R."/>
            <person name="Vieira A."/>
            <person name="Brugerolle De Fraissinette N."/>
            <person name="Rezende De Castro R."/>
            <person name="Schneider M.P."/>
            <person name="Vasconcelos V."/>
            <person name="Leao P.N."/>
        </authorList>
    </citation>
    <scope>NUCLEOTIDE SEQUENCE</scope>
    <source>
        <strain evidence="1">LEGE 11480</strain>
    </source>
</reference>